<evidence type="ECO:0000313" key="3">
    <source>
        <dbReference type="EMBL" id="MQQ08732.1"/>
    </source>
</evidence>
<sequence length="187" mass="20270">MSAPDPAPQVPVIEIPAGEHGKLRLFRLNMRPEQLAFLRDEPGALAQILGVPSLDRAHADLFDVADLEELGLVGYLTEGCGLASEDLTADHDMLMALTGPMLVLRSRAFGGEAVRLTPADQISLIATFTEPAAKWSARQVTSNSAKPQPHTPKVPPRQARAEARRLGFIFFVVVMSLFLLVLALLIL</sequence>
<evidence type="ECO:0000256" key="2">
    <source>
        <dbReference type="SAM" id="Phobius"/>
    </source>
</evidence>
<dbReference type="EMBL" id="WIBF01000005">
    <property type="protein sequence ID" value="MQQ08732.1"/>
    <property type="molecule type" value="Genomic_DNA"/>
</dbReference>
<dbReference type="Proteomes" id="UP000444174">
    <property type="component" value="Unassembled WGS sequence"/>
</dbReference>
<reference evidence="3 4" key="1">
    <citation type="submission" date="2019-10" db="EMBL/GenBank/DDBJ databases">
        <title>Epibacterium sp. nov., isolated from seawater.</title>
        <authorList>
            <person name="Zhang X."/>
            <person name="Li N."/>
        </authorList>
    </citation>
    <scope>NUCLEOTIDE SEQUENCE [LARGE SCALE GENOMIC DNA]</scope>
    <source>
        <strain evidence="3 4">SM1979</strain>
    </source>
</reference>
<evidence type="ECO:0000256" key="1">
    <source>
        <dbReference type="SAM" id="MobiDB-lite"/>
    </source>
</evidence>
<accession>A0A843YHH2</accession>
<dbReference type="AlphaFoldDB" id="A0A843YHH2"/>
<gene>
    <name evidence="3" type="ORF">GFB49_09730</name>
</gene>
<feature type="region of interest" description="Disordered" evidence="1">
    <location>
        <begin position="138"/>
        <end position="157"/>
    </location>
</feature>
<keyword evidence="4" id="KW-1185">Reference proteome</keyword>
<keyword evidence="2" id="KW-1133">Transmembrane helix</keyword>
<protein>
    <submittedName>
        <fullName evidence="3">Uncharacterized protein</fullName>
    </submittedName>
</protein>
<keyword evidence="2" id="KW-0472">Membrane</keyword>
<proteinExistence type="predicted"/>
<organism evidence="3 4">
    <name type="scientific">Tritonibacter litoralis</name>
    <dbReference type="NCBI Taxonomy" id="2662264"/>
    <lineage>
        <taxon>Bacteria</taxon>
        <taxon>Pseudomonadati</taxon>
        <taxon>Pseudomonadota</taxon>
        <taxon>Alphaproteobacteria</taxon>
        <taxon>Rhodobacterales</taxon>
        <taxon>Paracoccaceae</taxon>
        <taxon>Tritonibacter</taxon>
    </lineage>
</organism>
<feature type="transmembrane region" description="Helical" evidence="2">
    <location>
        <begin position="166"/>
        <end position="186"/>
    </location>
</feature>
<evidence type="ECO:0000313" key="4">
    <source>
        <dbReference type="Proteomes" id="UP000444174"/>
    </source>
</evidence>
<dbReference type="RefSeq" id="WP_153215681.1">
    <property type="nucleotide sequence ID" value="NZ_WIBF01000005.1"/>
</dbReference>
<keyword evidence="2" id="KW-0812">Transmembrane</keyword>
<comment type="caution">
    <text evidence="3">The sequence shown here is derived from an EMBL/GenBank/DDBJ whole genome shotgun (WGS) entry which is preliminary data.</text>
</comment>
<name>A0A843YHH2_9RHOB</name>